<comment type="caution">
    <text evidence="7">The sequence shown here is derived from an EMBL/GenBank/DDBJ whole genome shotgun (WGS) entry which is preliminary data.</text>
</comment>
<evidence type="ECO:0000256" key="1">
    <source>
        <dbReference type="ARBA" id="ARBA00004141"/>
    </source>
</evidence>
<dbReference type="PANTHER" id="PTHR22550">
    <property type="entry name" value="SPORE GERMINATION PROTEIN"/>
    <property type="match status" value="1"/>
</dbReference>
<comment type="similarity">
    <text evidence="2 4">Belongs to the GerABKA family.</text>
</comment>
<organism evidence="7 8">
    <name type="scientific">Heyndrickxia ginsengihumi</name>
    <dbReference type="NCBI Taxonomy" id="363870"/>
    <lineage>
        <taxon>Bacteria</taxon>
        <taxon>Bacillati</taxon>
        <taxon>Bacillota</taxon>
        <taxon>Bacilli</taxon>
        <taxon>Bacillales</taxon>
        <taxon>Bacillaceae</taxon>
        <taxon>Heyndrickxia</taxon>
    </lineage>
</organism>
<dbReference type="GO" id="GO:0009847">
    <property type="term" value="P:spore germination"/>
    <property type="evidence" value="ECO:0007669"/>
    <property type="project" value="UniProtKB-UniRule"/>
</dbReference>
<dbReference type="Proteomes" id="UP000476934">
    <property type="component" value="Unassembled WGS sequence"/>
</dbReference>
<dbReference type="GO" id="GO:0005886">
    <property type="term" value="C:plasma membrane"/>
    <property type="evidence" value="ECO:0007669"/>
    <property type="project" value="UniProtKB-SubCell"/>
</dbReference>
<feature type="transmembrane region" description="Helical" evidence="6">
    <location>
        <begin position="448"/>
        <end position="473"/>
    </location>
</feature>
<protein>
    <submittedName>
        <fullName evidence="7">Spore germination protein</fullName>
    </submittedName>
</protein>
<dbReference type="AlphaFoldDB" id="A0A6M0P8S2"/>
<keyword evidence="3 4" id="KW-0472">Membrane</keyword>
<evidence type="ECO:0000313" key="7">
    <source>
        <dbReference type="EMBL" id="NEY20843.1"/>
    </source>
</evidence>
<proteinExistence type="inferred from homology"/>
<evidence type="ECO:0000256" key="5">
    <source>
        <dbReference type="SAM" id="MobiDB-lite"/>
    </source>
</evidence>
<feature type="compositionally biased region" description="Polar residues" evidence="5">
    <location>
        <begin position="516"/>
        <end position="525"/>
    </location>
</feature>
<keyword evidence="6" id="KW-0812">Transmembrane</keyword>
<feature type="region of interest" description="Disordered" evidence="5">
    <location>
        <begin position="1"/>
        <end position="22"/>
    </location>
</feature>
<dbReference type="InterPro" id="IPR050768">
    <property type="entry name" value="UPF0353/GerABKA_families"/>
</dbReference>
<name>A0A6M0P8S2_9BACI</name>
<dbReference type="PIRSF" id="PIRSF005690">
    <property type="entry name" value="GerBA"/>
    <property type="match status" value="1"/>
</dbReference>
<sequence>MPFWWKRSAKKKADRQNTTEDTQKIDIGTNLPHEKMSTDLKKNIDHIKKITGNSSDIVIHELTLGKKTNISAVIVYIDGLVDSPVINISLLKNIMDEKEIDDCWTNKHTFLNELQKRTINIGSVNTVYNWDDLFHQLASGDTILLVDHVFGALNISTRGGDKRSIEEPATEVTVRGPRDGFTESLRTNTTLIRRRIKSPNLWVESMKIGTVTQTDIALMYINGIADEEIIDEARKRLKGIRIDSILESGYIEQFIEDRTFTTFPTLYHTERPDVVAANLLEGRFAIVVDGTPFVLTAPAIFIEFFQSAEDYYSRFDIATAIRFLRVLVFAISLIGPAIYIAATTFHQEMLPTSLIFTLTVQRELVPFPAFVEAVMMEICFEILREAGLRLPRPIGQTVSIVGALVIGQAAVQAGIVSPAMVIVVSITAIASFATPSFAIAISARLIRFLYMMLAAIFGFYGIIMGLIVMILHLCSLRSFGVNYMTPFAPFRKANLNDTVIRSPLWKLQKRPQDISKNNVVRQANDQRPLPPIGKHQFHKGKGDQNEN</sequence>
<dbReference type="EMBL" id="JAAIWK010000021">
    <property type="protein sequence ID" value="NEY20843.1"/>
    <property type="molecule type" value="Genomic_DNA"/>
</dbReference>
<dbReference type="Pfam" id="PF03323">
    <property type="entry name" value="GerA"/>
    <property type="match status" value="1"/>
</dbReference>
<keyword evidence="8" id="KW-1185">Reference proteome</keyword>
<feature type="region of interest" description="Disordered" evidence="5">
    <location>
        <begin position="516"/>
        <end position="547"/>
    </location>
</feature>
<dbReference type="InterPro" id="IPR004995">
    <property type="entry name" value="Spore_Ger"/>
</dbReference>
<accession>A0A6M0P8S2</accession>
<evidence type="ECO:0000256" key="6">
    <source>
        <dbReference type="SAM" id="Phobius"/>
    </source>
</evidence>
<keyword evidence="6" id="KW-1133">Transmembrane helix</keyword>
<evidence type="ECO:0000313" key="8">
    <source>
        <dbReference type="Proteomes" id="UP000476934"/>
    </source>
</evidence>
<evidence type="ECO:0000256" key="2">
    <source>
        <dbReference type="ARBA" id="ARBA00005278"/>
    </source>
</evidence>
<gene>
    <name evidence="7" type="ORF">G4D61_12855</name>
</gene>
<feature type="transmembrane region" description="Helical" evidence="6">
    <location>
        <begin position="323"/>
        <end position="345"/>
    </location>
</feature>
<dbReference type="RefSeq" id="WP_163174144.1">
    <property type="nucleotide sequence ID" value="NZ_JAAIWK010000021.1"/>
</dbReference>
<dbReference type="PANTHER" id="PTHR22550:SF5">
    <property type="entry name" value="LEUCINE ZIPPER PROTEIN 4"/>
    <property type="match status" value="1"/>
</dbReference>
<evidence type="ECO:0000256" key="4">
    <source>
        <dbReference type="PIRNR" id="PIRNR005690"/>
    </source>
</evidence>
<reference evidence="7 8" key="1">
    <citation type="submission" date="2020-03" db="EMBL/GenBank/DDBJ databases">
        <title>Bacillus aquiflavi sp. nov., isolated from yellow water of strong flavor Chinese baijiu in Yibin region of China.</title>
        <authorList>
            <person name="Xie J."/>
        </authorList>
    </citation>
    <scope>NUCLEOTIDE SEQUENCE [LARGE SCALE GENOMIC DNA]</scope>
    <source>
        <strain evidence="7 8">Gsoil 114</strain>
    </source>
</reference>
<evidence type="ECO:0000256" key="3">
    <source>
        <dbReference type="ARBA" id="ARBA00023136"/>
    </source>
</evidence>
<comment type="subcellular location">
    <subcellularLocation>
        <location evidence="4">Cell membrane</location>
    </subcellularLocation>
    <subcellularLocation>
        <location evidence="1">Membrane</location>
        <topology evidence="1">Multi-pass membrane protein</topology>
    </subcellularLocation>
</comment>
<feature type="transmembrane region" description="Helical" evidence="6">
    <location>
        <begin position="421"/>
        <end position="441"/>
    </location>
</feature>